<comment type="caution">
    <text evidence="1">The sequence shown here is derived from an EMBL/GenBank/DDBJ whole genome shotgun (WGS) entry which is preliminary data.</text>
</comment>
<dbReference type="GO" id="GO:0008270">
    <property type="term" value="F:zinc ion binding"/>
    <property type="evidence" value="ECO:0007669"/>
    <property type="project" value="UniProtKB-KW"/>
</dbReference>
<accession>A0AAV7JXT5</accession>
<dbReference type="Proteomes" id="UP001165289">
    <property type="component" value="Unassembled WGS sequence"/>
</dbReference>
<reference evidence="1 2" key="1">
    <citation type="journal article" date="2023" name="BMC Biol.">
        <title>The compact genome of the sponge Oopsacas minuta (Hexactinellida) is lacking key metazoan core genes.</title>
        <authorList>
            <person name="Santini S."/>
            <person name="Schenkelaars Q."/>
            <person name="Jourda C."/>
            <person name="Duchesne M."/>
            <person name="Belahbib H."/>
            <person name="Rocher C."/>
            <person name="Selva M."/>
            <person name="Riesgo A."/>
            <person name="Vervoort M."/>
            <person name="Leys S.P."/>
            <person name="Kodjabachian L."/>
            <person name="Le Bivic A."/>
            <person name="Borchiellini C."/>
            <person name="Claverie J.M."/>
            <person name="Renard E."/>
        </authorList>
    </citation>
    <scope>NUCLEOTIDE SEQUENCE [LARGE SCALE GENOMIC DNA]</scope>
    <source>
        <strain evidence="1">SPO-2</strain>
    </source>
</reference>
<sequence length="381" mass="43859">MTLLHRSRRFSKTVSFGEDPYSSLRFIIEERKLEVREKFKQLRDDLDYKEEELIKDLNIILDKYSPKEYKLHNGVKTHPHIIPEFKISWNIDEWRAKLYKICKLESVYSPFIHKKFPLRTGVNQDSVRFSEPRGLAVDRITQEIYLANHGADSIVVLDINCDLLKTIRNTDLCGPWSLCLDDMNLYVACSSHTLLKIDKITGLVLACVNLSDFMTGVTVDDNSNRVYGCEFETRSICVYTKGLVLEKKIVLHSRYFTHNTRINDIKILKEQICCLFQNSTYHLQMFSMTGELIKGLVEQSNIVRGNCFCMDWSSKYFLISDGAESKIKVFSEEGQYLHDIGVMCCTTSLPGTLSEPTGVAISTGNRVVVCDQKVFYSLQIF</sequence>
<dbReference type="SUPFAM" id="SSF75011">
    <property type="entry name" value="3-carboxy-cis,cis-mucoante lactonizing enzyme"/>
    <property type="match status" value="1"/>
</dbReference>
<dbReference type="GO" id="GO:0043161">
    <property type="term" value="P:proteasome-mediated ubiquitin-dependent protein catabolic process"/>
    <property type="evidence" value="ECO:0007669"/>
    <property type="project" value="TreeGrafter"/>
</dbReference>
<dbReference type="InterPro" id="IPR011042">
    <property type="entry name" value="6-blade_b-propeller_TolB-like"/>
</dbReference>
<proteinExistence type="predicted"/>
<dbReference type="EMBL" id="JAKMXF010000255">
    <property type="protein sequence ID" value="KAI6653788.1"/>
    <property type="molecule type" value="Genomic_DNA"/>
</dbReference>
<dbReference type="PANTHER" id="PTHR24104:SF25">
    <property type="entry name" value="PROTEIN LIN-41"/>
    <property type="match status" value="1"/>
</dbReference>
<keyword evidence="2" id="KW-1185">Reference proteome</keyword>
<name>A0AAV7JXT5_9METZ</name>
<evidence type="ECO:0000313" key="2">
    <source>
        <dbReference type="Proteomes" id="UP001165289"/>
    </source>
</evidence>
<evidence type="ECO:0000313" key="1">
    <source>
        <dbReference type="EMBL" id="KAI6653788.1"/>
    </source>
</evidence>
<dbReference type="GO" id="GO:0061630">
    <property type="term" value="F:ubiquitin protein ligase activity"/>
    <property type="evidence" value="ECO:0007669"/>
    <property type="project" value="TreeGrafter"/>
</dbReference>
<gene>
    <name evidence="1" type="ORF">LOD99_3292</name>
</gene>
<protein>
    <submittedName>
        <fullName evidence="1">Uncharacterized protein</fullName>
    </submittedName>
</protein>
<dbReference type="InterPro" id="IPR050952">
    <property type="entry name" value="TRIM-NHL_E3_ligases"/>
</dbReference>
<dbReference type="GO" id="GO:0000209">
    <property type="term" value="P:protein polyubiquitination"/>
    <property type="evidence" value="ECO:0007669"/>
    <property type="project" value="TreeGrafter"/>
</dbReference>
<dbReference type="PANTHER" id="PTHR24104">
    <property type="entry name" value="E3 UBIQUITIN-PROTEIN LIGASE NHLRC1-RELATED"/>
    <property type="match status" value="1"/>
</dbReference>
<dbReference type="Gene3D" id="2.120.10.30">
    <property type="entry name" value="TolB, C-terminal domain"/>
    <property type="match status" value="2"/>
</dbReference>
<organism evidence="1 2">
    <name type="scientific">Oopsacas minuta</name>
    <dbReference type="NCBI Taxonomy" id="111878"/>
    <lineage>
        <taxon>Eukaryota</taxon>
        <taxon>Metazoa</taxon>
        <taxon>Porifera</taxon>
        <taxon>Hexactinellida</taxon>
        <taxon>Hexasterophora</taxon>
        <taxon>Lyssacinosida</taxon>
        <taxon>Leucopsacidae</taxon>
        <taxon>Oopsacas</taxon>
    </lineage>
</organism>
<dbReference type="AlphaFoldDB" id="A0AAV7JXT5"/>